<reference evidence="8" key="1">
    <citation type="submission" date="2022-01" db="EMBL/GenBank/DDBJ databases">
        <authorList>
            <person name="King R."/>
        </authorList>
    </citation>
    <scope>NUCLEOTIDE SEQUENCE</scope>
</reference>
<accession>A0A9N9QLY3</accession>
<dbReference type="Proteomes" id="UP001152799">
    <property type="component" value="Chromosome 13"/>
</dbReference>
<dbReference type="InterPro" id="IPR050213">
    <property type="entry name" value="GST_superfamily"/>
</dbReference>
<dbReference type="Gene3D" id="3.40.30.10">
    <property type="entry name" value="Glutaredoxin"/>
    <property type="match status" value="1"/>
</dbReference>
<feature type="domain" description="GST N-terminal" evidence="6">
    <location>
        <begin position="3"/>
        <end position="80"/>
    </location>
</feature>
<dbReference type="PANTHER" id="PTHR11571:SF224">
    <property type="entry name" value="HEMATOPOIETIC PROSTAGLANDIN D SYNTHASE"/>
    <property type="match status" value="1"/>
</dbReference>
<dbReference type="EC" id="2.5.1.18" evidence="2"/>
<evidence type="ECO:0000259" key="7">
    <source>
        <dbReference type="PROSITE" id="PS50405"/>
    </source>
</evidence>
<dbReference type="CDD" id="cd03039">
    <property type="entry name" value="GST_N_Sigma_like"/>
    <property type="match status" value="1"/>
</dbReference>
<dbReference type="SUPFAM" id="SSF47616">
    <property type="entry name" value="GST C-terminal domain-like"/>
    <property type="match status" value="1"/>
</dbReference>
<comment type="subunit">
    <text evidence="1">Homodimer.</text>
</comment>
<dbReference type="PROSITE" id="PS50405">
    <property type="entry name" value="GST_CTER"/>
    <property type="match status" value="1"/>
</dbReference>
<evidence type="ECO:0000256" key="4">
    <source>
        <dbReference type="ARBA" id="ARBA00038317"/>
    </source>
</evidence>
<organism evidence="8 9">
    <name type="scientific">Ceutorhynchus assimilis</name>
    <name type="common">cabbage seed weevil</name>
    <dbReference type="NCBI Taxonomy" id="467358"/>
    <lineage>
        <taxon>Eukaryota</taxon>
        <taxon>Metazoa</taxon>
        <taxon>Ecdysozoa</taxon>
        <taxon>Arthropoda</taxon>
        <taxon>Hexapoda</taxon>
        <taxon>Insecta</taxon>
        <taxon>Pterygota</taxon>
        <taxon>Neoptera</taxon>
        <taxon>Endopterygota</taxon>
        <taxon>Coleoptera</taxon>
        <taxon>Polyphaga</taxon>
        <taxon>Cucujiformia</taxon>
        <taxon>Curculionidae</taxon>
        <taxon>Ceutorhynchinae</taxon>
        <taxon>Ceutorhynchus</taxon>
    </lineage>
</organism>
<dbReference type="InterPro" id="IPR040079">
    <property type="entry name" value="Glutathione_S-Trfase"/>
</dbReference>
<evidence type="ECO:0000313" key="8">
    <source>
        <dbReference type="EMBL" id="CAG9763047.1"/>
    </source>
</evidence>
<dbReference type="InterPro" id="IPR010987">
    <property type="entry name" value="Glutathione-S-Trfase_C-like"/>
</dbReference>
<dbReference type="InterPro" id="IPR004046">
    <property type="entry name" value="GST_C"/>
</dbReference>
<dbReference type="GO" id="GO:0004602">
    <property type="term" value="F:glutathione peroxidase activity"/>
    <property type="evidence" value="ECO:0007669"/>
    <property type="project" value="UniProtKB-ARBA"/>
</dbReference>
<dbReference type="SFLD" id="SFLDS00019">
    <property type="entry name" value="Glutathione_Transferase_(cytos"/>
    <property type="match status" value="1"/>
</dbReference>
<dbReference type="OrthoDB" id="414243at2759"/>
<dbReference type="AlphaFoldDB" id="A0A9N9QLY3"/>
<dbReference type="GO" id="GO:0004364">
    <property type="term" value="F:glutathione transferase activity"/>
    <property type="evidence" value="ECO:0007669"/>
    <property type="project" value="UniProtKB-EC"/>
</dbReference>
<dbReference type="Gene3D" id="1.20.1050.10">
    <property type="match status" value="1"/>
</dbReference>
<dbReference type="InterPro" id="IPR004045">
    <property type="entry name" value="Glutathione_S-Trfase_N"/>
</dbReference>
<dbReference type="CDD" id="cd03192">
    <property type="entry name" value="GST_C_Sigma_like"/>
    <property type="match status" value="1"/>
</dbReference>
<dbReference type="PANTHER" id="PTHR11571">
    <property type="entry name" value="GLUTATHIONE S-TRANSFERASE"/>
    <property type="match status" value="1"/>
</dbReference>
<sequence length="205" mass="23313">MPSQYKLTYFDLTGLGEPIRFLLHYGGINFVDQRITKDQWPNLKPSTPLGQLPILEVDGRVLYQSVAVARYVATQVGLTGKTDLENWEIDAAVDTVEDFRVKIAAWFFEANPAKKQQLKQALDNEVLPFLLTKLDTFANNNGGYLAANKLTWADLFFAAIVDFTTYIYGADFIAKYPNLVRVRSNVTSIPAIRAWIARRPKDNWY</sequence>
<dbReference type="Pfam" id="PF14497">
    <property type="entry name" value="GST_C_3"/>
    <property type="match status" value="1"/>
</dbReference>
<keyword evidence="9" id="KW-1185">Reference proteome</keyword>
<evidence type="ECO:0000256" key="3">
    <source>
        <dbReference type="ARBA" id="ARBA00022679"/>
    </source>
</evidence>
<dbReference type="GO" id="GO:0006749">
    <property type="term" value="P:glutathione metabolic process"/>
    <property type="evidence" value="ECO:0007669"/>
    <property type="project" value="TreeGrafter"/>
</dbReference>
<dbReference type="SFLD" id="SFLDG01205">
    <property type="entry name" value="AMPS.1"/>
    <property type="match status" value="1"/>
</dbReference>
<dbReference type="InterPro" id="IPR036249">
    <property type="entry name" value="Thioredoxin-like_sf"/>
</dbReference>
<name>A0A9N9QLY3_9CUCU</name>
<dbReference type="EMBL" id="OU892289">
    <property type="protein sequence ID" value="CAG9763047.1"/>
    <property type="molecule type" value="Genomic_DNA"/>
</dbReference>
<protein>
    <recommendedName>
        <fullName evidence="2">glutathione transferase</fullName>
        <ecNumber evidence="2">2.5.1.18</ecNumber>
    </recommendedName>
</protein>
<dbReference type="FunFam" id="1.20.1050.10:FF:000030">
    <property type="entry name" value="Glutathione S-transferase S1"/>
    <property type="match status" value="1"/>
</dbReference>
<dbReference type="SFLD" id="SFLDG00363">
    <property type="entry name" value="AMPS_(cytGST):_Alpha-__Mu-__Pi"/>
    <property type="match status" value="1"/>
</dbReference>
<evidence type="ECO:0000313" key="9">
    <source>
        <dbReference type="Proteomes" id="UP001152799"/>
    </source>
</evidence>
<dbReference type="FunFam" id="3.40.30.10:FF:000035">
    <property type="entry name" value="hematopoietic prostaglandin D synthase"/>
    <property type="match status" value="1"/>
</dbReference>
<gene>
    <name evidence="8" type="ORF">CEUTPL_LOCUS3717</name>
</gene>
<dbReference type="Pfam" id="PF02798">
    <property type="entry name" value="GST_N"/>
    <property type="match status" value="1"/>
</dbReference>
<dbReference type="SUPFAM" id="SSF52833">
    <property type="entry name" value="Thioredoxin-like"/>
    <property type="match status" value="1"/>
</dbReference>
<feature type="domain" description="GST C-terminal" evidence="7">
    <location>
        <begin position="82"/>
        <end position="204"/>
    </location>
</feature>
<proteinExistence type="inferred from homology"/>
<evidence type="ECO:0000259" key="6">
    <source>
        <dbReference type="PROSITE" id="PS50404"/>
    </source>
</evidence>
<dbReference type="PROSITE" id="PS50404">
    <property type="entry name" value="GST_NTER"/>
    <property type="match status" value="1"/>
</dbReference>
<comment type="similarity">
    <text evidence="4">Belongs to the GST superfamily. Sigma family.</text>
</comment>
<dbReference type="InterPro" id="IPR036282">
    <property type="entry name" value="Glutathione-S-Trfase_C_sf"/>
</dbReference>
<keyword evidence="3" id="KW-0808">Transferase</keyword>
<evidence type="ECO:0000256" key="5">
    <source>
        <dbReference type="ARBA" id="ARBA00047960"/>
    </source>
</evidence>
<evidence type="ECO:0000256" key="1">
    <source>
        <dbReference type="ARBA" id="ARBA00011738"/>
    </source>
</evidence>
<evidence type="ECO:0000256" key="2">
    <source>
        <dbReference type="ARBA" id="ARBA00012452"/>
    </source>
</evidence>
<comment type="catalytic activity">
    <reaction evidence="5">
        <text>RX + glutathione = an S-substituted glutathione + a halide anion + H(+)</text>
        <dbReference type="Rhea" id="RHEA:16437"/>
        <dbReference type="ChEBI" id="CHEBI:15378"/>
        <dbReference type="ChEBI" id="CHEBI:16042"/>
        <dbReference type="ChEBI" id="CHEBI:17792"/>
        <dbReference type="ChEBI" id="CHEBI:57925"/>
        <dbReference type="ChEBI" id="CHEBI:90779"/>
        <dbReference type="EC" id="2.5.1.18"/>
    </reaction>
</comment>